<gene>
    <name evidence="2" type="ORF">M6B38_332285</name>
</gene>
<name>A0AAX6H4Z3_IRIPA</name>
<keyword evidence="1" id="KW-0812">Transmembrane</keyword>
<reference evidence="2" key="1">
    <citation type="journal article" date="2023" name="GigaByte">
        <title>Genome assembly of the bearded iris, Iris pallida Lam.</title>
        <authorList>
            <person name="Bruccoleri R.E."/>
            <person name="Oakeley E.J."/>
            <person name="Faust A.M.E."/>
            <person name="Altorfer M."/>
            <person name="Dessus-Babus S."/>
            <person name="Burckhardt D."/>
            <person name="Oertli M."/>
            <person name="Naumann U."/>
            <person name="Petersen F."/>
            <person name="Wong J."/>
        </authorList>
    </citation>
    <scope>NUCLEOTIDE SEQUENCE</scope>
    <source>
        <strain evidence="2">GSM-AAB239-AS_SAM_17_03QT</strain>
    </source>
</reference>
<sequence length="55" mass="6057">MVRTASTTRSIAEFSAAHSLGDDDHSTATLFFPTTRWVVAMALILSLVIFETIRT</sequence>
<dbReference type="AlphaFoldDB" id="A0AAX6H4Z3"/>
<dbReference type="EMBL" id="JANAVB010013397">
    <property type="protein sequence ID" value="KAJ6835515.1"/>
    <property type="molecule type" value="Genomic_DNA"/>
</dbReference>
<proteinExistence type="predicted"/>
<feature type="transmembrane region" description="Helical" evidence="1">
    <location>
        <begin position="30"/>
        <end position="50"/>
    </location>
</feature>
<keyword evidence="1" id="KW-1133">Transmembrane helix</keyword>
<evidence type="ECO:0000256" key="1">
    <source>
        <dbReference type="SAM" id="Phobius"/>
    </source>
</evidence>
<reference evidence="2" key="2">
    <citation type="submission" date="2023-04" db="EMBL/GenBank/DDBJ databases">
        <authorList>
            <person name="Bruccoleri R.E."/>
            <person name="Oakeley E.J."/>
            <person name="Faust A.-M."/>
            <person name="Dessus-Babus S."/>
            <person name="Altorfer M."/>
            <person name="Burckhardt D."/>
            <person name="Oertli M."/>
            <person name="Naumann U."/>
            <person name="Petersen F."/>
            <person name="Wong J."/>
        </authorList>
    </citation>
    <scope>NUCLEOTIDE SEQUENCE</scope>
    <source>
        <strain evidence="2">GSM-AAB239-AS_SAM_17_03QT</strain>
        <tissue evidence="2">Leaf</tissue>
    </source>
</reference>
<organism evidence="2 3">
    <name type="scientific">Iris pallida</name>
    <name type="common">Sweet iris</name>
    <dbReference type="NCBI Taxonomy" id="29817"/>
    <lineage>
        <taxon>Eukaryota</taxon>
        <taxon>Viridiplantae</taxon>
        <taxon>Streptophyta</taxon>
        <taxon>Embryophyta</taxon>
        <taxon>Tracheophyta</taxon>
        <taxon>Spermatophyta</taxon>
        <taxon>Magnoliopsida</taxon>
        <taxon>Liliopsida</taxon>
        <taxon>Asparagales</taxon>
        <taxon>Iridaceae</taxon>
        <taxon>Iridoideae</taxon>
        <taxon>Irideae</taxon>
        <taxon>Iris</taxon>
    </lineage>
</organism>
<keyword evidence="1" id="KW-0472">Membrane</keyword>
<dbReference type="Proteomes" id="UP001140949">
    <property type="component" value="Unassembled WGS sequence"/>
</dbReference>
<keyword evidence="3" id="KW-1185">Reference proteome</keyword>
<comment type="caution">
    <text evidence="2">The sequence shown here is derived from an EMBL/GenBank/DDBJ whole genome shotgun (WGS) entry which is preliminary data.</text>
</comment>
<evidence type="ECO:0000313" key="3">
    <source>
        <dbReference type="Proteomes" id="UP001140949"/>
    </source>
</evidence>
<accession>A0AAX6H4Z3</accession>
<evidence type="ECO:0000313" key="2">
    <source>
        <dbReference type="EMBL" id="KAJ6835515.1"/>
    </source>
</evidence>
<protein>
    <submittedName>
        <fullName evidence="2">Uncharacterized protein</fullName>
    </submittedName>
</protein>